<accession>A0A9Q1IHW4</accession>
<name>A0A9Q1IHW4_SYNKA</name>
<dbReference type="EMBL" id="JAINUF010000016">
    <property type="protein sequence ID" value="KAJ8340412.1"/>
    <property type="molecule type" value="Genomic_DNA"/>
</dbReference>
<evidence type="ECO:0000313" key="1">
    <source>
        <dbReference type="EMBL" id="KAJ8340412.1"/>
    </source>
</evidence>
<sequence length="66" mass="7244">MHSKILPGIALDPWEQSQDWGSQASATEEACAQTLFLEENNFGVYSCPSMLSISASHWTSTLVQRG</sequence>
<dbReference type="AlphaFoldDB" id="A0A9Q1IHW4"/>
<evidence type="ECO:0000313" key="2">
    <source>
        <dbReference type="Proteomes" id="UP001152622"/>
    </source>
</evidence>
<proteinExistence type="predicted"/>
<protein>
    <submittedName>
        <fullName evidence="1">Uncharacterized protein</fullName>
    </submittedName>
</protein>
<dbReference type="OrthoDB" id="10482363at2759"/>
<dbReference type="Proteomes" id="UP001152622">
    <property type="component" value="Chromosome 16"/>
</dbReference>
<keyword evidence="2" id="KW-1185">Reference proteome</keyword>
<comment type="caution">
    <text evidence="1">The sequence shown here is derived from an EMBL/GenBank/DDBJ whole genome shotgun (WGS) entry which is preliminary data.</text>
</comment>
<reference evidence="1" key="1">
    <citation type="journal article" date="2023" name="Science">
        <title>Genome structures resolve the early diversification of teleost fishes.</title>
        <authorList>
            <person name="Parey E."/>
            <person name="Louis A."/>
            <person name="Montfort J."/>
            <person name="Bouchez O."/>
            <person name="Roques C."/>
            <person name="Iampietro C."/>
            <person name="Lluch J."/>
            <person name="Castinel A."/>
            <person name="Donnadieu C."/>
            <person name="Desvignes T."/>
            <person name="Floi Bucao C."/>
            <person name="Jouanno E."/>
            <person name="Wen M."/>
            <person name="Mejri S."/>
            <person name="Dirks R."/>
            <person name="Jansen H."/>
            <person name="Henkel C."/>
            <person name="Chen W.J."/>
            <person name="Zahm M."/>
            <person name="Cabau C."/>
            <person name="Klopp C."/>
            <person name="Thompson A.W."/>
            <person name="Robinson-Rechavi M."/>
            <person name="Braasch I."/>
            <person name="Lecointre G."/>
            <person name="Bobe J."/>
            <person name="Postlethwait J.H."/>
            <person name="Berthelot C."/>
            <person name="Roest Crollius H."/>
            <person name="Guiguen Y."/>
        </authorList>
    </citation>
    <scope>NUCLEOTIDE SEQUENCE</scope>
    <source>
        <strain evidence="1">WJC10195</strain>
    </source>
</reference>
<organism evidence="1 2">
    <name type="scientific">Synaphobranchus kaupii</name>
    <name type="common">Kaup's arrowtooth eel</name>
    <dbReference type="NCBI Taxonomy" id="118154"/>
    <lineage>
        <taxon>Eukaryota</taxon>
        <taxon>Metazoa</taxon>
        <taxon>Chordata</taxon>
        <taxon>Craniata</taxon>
        <taxon>Vertebrata</taxon>
        <taxon>Euteleostomi</taxon>
        <taxon>Actinopterygii</taxon>
        <taxon>Neopterygii</taxon>
        <taxon>Teleostei</taxon>
        <taxon>Anguilliformes</taxon>
        <taxon>Synaphobranchidae</taxon>
        <taxon>Synaphobranchus</taxon>
    </lineage>
</organism>
<gene>
    <name evidence="1" type="ORF">SKAU_G00350450</name>
</gene>